<evidence type="ECO:0000259" key="12">
    <source>
        <dbReference type="Pfam" id="PF03007"/>
    </source>
</evidence>
<gene>
    <name evidence="13" type="ORF">FHX80_1363</name>
    <name evidence="14" type="ORF">OIE64_02195</name>
</gene>
<dbReference type="Pfam" id="PF03007">
    <property type="entry name" value="WS_DGAT_cat"/>
    <property type="match status" value="1"/>
</dbReference>
<dbReference type="GO" id="GO:0005886">
    <property type="term" value="C:plasma membrane"/>
    <property type="evidence" value="ECO:0007669"/>
    <property type="project" value="TreeGrafter"/>
</dbReference>
<comment type="pathway">
    <text evidence="2">Lipid metabolism.</text>
</comment>
<keyword evidence="5" id="KW-0444">Lipid biosynthesis</keyword>
<dbReference type="EMBL" id="VIWW01000003">
    <property type="protein sequence ID" value="TWF90648.1"/>
    <property type="molecule type" value="Genomic_DNA"/>
</dbReference>
<evidence type="ECO:0000256" key="11">
    <source>
        <dbReference type="SAM" id="MobiDB-lite"/>
    </source>
</evidence>
<dbReference type="EC" id="2.3.1.20" evidence="4"/>
<dbReference type="GO" id="GO:0051701">
    <property type="term" value="P:biological process involved in interaction with host"/>
    <property type="evidence" value="ECO:0007669"/>
    <property type="project" value="TreeGrafter"/>
</dbReference>
<reference evidence="13 15" key="1">
    <citation type="submission" date="2019-06" db="EMBL/GenBank/DDBJ databases">
        <title>Sequencing the genomes of 1000 actinobacteria strains.</title>
        <authorList>
            <person name="Klenk H.-P."/>
        </authorList>
    </citation>
    <scope>NUCLEOTIDE SEQUENCE [LARGE SCALE GENOMIC DNA]</scope>
    <source>
        <strain evidence="13 15">DSM 42059</strain>
    </source>
</reference>
<keyword evidence="6 13" id="KW-0808">Transferase</keyword>
<protein>
    <recommendedName>
        <fullName evidence="4">diacylglycerol O-acyltransferase</fullName>
        <ecNumber evidence="4">2.3.1.20</ecNumber>
    </recommendedName>
</protein>
<evidence type="ECO:0000313" key="15">
    <source>
        <dbReference type="Proteomes" id="UP000318186"/>
    </source>
</evidence>
<dbReference type="Proteomes" id="UP001330827">
    <property type="component" value="Chromosome"/>
</dbReference>
<dbReference type="AlphaFoldDB" id="A0A561TU56"/>
<name>A0A561TU56_9ACTN</name>
<evidence type="ECO:0000256" key="4">
    <source>
        <dbReference type="ARBA" id="ARBA00013244"/>
    </source>
</evidence>
<evidence type="ECO:0000256" key="2">
    <source>
        <dbReference type="ARBA" id="ARBA00005189"/>
    </source>
</evidence>
<organism evidence="13 15">
    <name type="scientific">Streptomyces brevispora</name>
    <dbReference type="NCBI Taxonomy" id="887462"/>
    <lineage>
        <taxon>Bacteria</taxon>
        <taxon>Bacillati</taxon>
        <taxon>Actinomycetota</taxon>
        <taxon>Actinomycetes</taxon>
        <taxon>Kitasatosporales</taxon>
        <taxon>Streptomycetaceae</taxon>
        <taxon>Streptomyces</taxon>
    </lineage>
</organism>
<accession>A0A561TU56</accession>
<dbReference type="GO" id="GO:0006071">
    <property type="term" value="P:glycerol metabolic process"/>
    <property type="evidence" value="ECO:0007669"/>
    <property type="project" value="UniProtKB-KW"/>
</dbReference>
<feature type="domain" description="O-acyltransferase WSD1-like N-terminal" evidence="12">
    <location>
        <begin position="90"/>
        <end position="210"/>
    </location>
</feature>
<comment type="catalytic activity">
    <reaction evidence="10">
        <text>an acyl-CoA + a 1,2-diacyl-sn-glycerol = a triacyl-sn-glycerol + CoA</text>
        <dbReference type="Rhea" id="RHEA:10868"/>
        <dbReference type="ChEBI" id="CHEBI:17815"/>
        <dbReference type="ChEBI" id="CHEBI:57287"/>
        <dbReference type="ChEBI" id="CHEBI:58342"/>
        <dbReference type="ChEBI" id="CHEBI:64615"/>
        <dbReference type="EC" id="2.3.1.20"/>
    </reaction>
</comment>
<dbReference type="GO" id="GO:0004144">
    <property type="term" value="F:diacylglycerol O-acyltransferase activity"/>
    <property type="evidence" value="ECO:0007669"/>
    <property type="project" value="UniProtKB-EC"/>
</dbReference>
<evidence type="ECO:0000313" key="16">
    <source>
        <dbReference type="Proteomes" id="UP001330827"/>
    </source>
</evidence>
<evidence type="ECO:0000256" key="9">
    <source>
        <dbReference type="ARBA" id="ARBA00023315"/>
    </source>
</evidence>
<reference evidence="14 16" key="2">
    <citation type="submission" date="2022-10" db="EMBL/GenBank/DDBJ databases">
        <title>The complete genomes of actinobacterial strains from the NBC collection.</title>
        <authorList>
            <person name="Joergensen T.S."/>
            <person name="Alvarez Arevalo M."/>
            <person name="Sterndorff E.B."/>
            <person name="Faurdal D."/>
            <person name="Vuksanovic O."/>
            <person name="Mourched A.-S."/>
            <person name="Charusanti P."/>
            <person name="Shaw S."/>
            <person name="Blin K."/>
            <person name="Weber T."/>
        </authorList>
    </citation>
    <scope>NUCLEOTIDE SEQUENCE [LARGE SCALE GENOMIC DNA]</scope>
    <source>
        <strain evidence="14 16">NBC 01769</strain>
    </source>
</reference>
<evidence type="ECO:0000256" key="6">
    <source>
        <dbReference type="ARBA" id="ARBA00022679"/>
    </source>
</evidence>
<dbReference type="RefSeq" id="WP_145768215.1">
    <property type="nucleotide sequence ID" value="NZ_CP109114.1"/>
</dbReference>
<evidence type="ECO:0000256" key="1">
    <source>
        <dbReference type="ARBA" id="ARBA00004771"/>
    </source>
</evidence>
<dbReference type="PANTHER" id="PTHR31650">
    <property type="entry name" value="O-ACYLTRANSFERASE (WSD1-LIKE) FAMILY PROTEIN"/>
    <property type="match status" value="1"/>
</dbReference>
<dbReference type="GO" id="GO:0019432">
    <property type="term" value="P:triglyceride biosynthetic process"/>
    <property type="evidence" value="ECO:0007669"/>
    <property type="project" value="UniProtKB-UniPathway"/>
</dbReference>
<evidence type="ECO:0000313" key="14">
    <source>
        <dbReference type="EMBL" id="WSC11795.1"/>
    </source>
</evidence>
<dbReference type="GO" id="GO:0001666">
    <property type="term" value="P:response to hypoxia"/>
    <property type="evidence" value="ECO:0007669"/>
    <property type="project" value="TreeGrafter"/>
</dbReference>
<dbReference type="Proteomes" id="UP000318186">
    <property type="component" value="Unassembled WGS sequence"/>
</dbReference>
<evidence type="ECO:0000256" key="8">
    <source>
        <dbReference type="ARBA" id="ARBA00023098"/>
    </source>
</evidence>
<evidence type="ECO:0000256" key="10">
    <source>
        <dbReference type="ARBA" id="ARBA00048109"/>
    </source>
</evidence>
<sequence length="452" mass="49237">MPDLEQSTQSEPSGRSTPSARPGQSIPSPRHPTHSVDRAFLNLERRRPDVRWDAGGVAYLSGPPPALADLRAYVGFRLGLLPLLTSRVEGGRRSRWQPDADFDVDRHVHEVVADGPTAWDCALHTALNAPFEPGAYWGLWLVHGHEPDAYAVCYRFHHACQDGSAAAMTFRAMLGEGEPSARPVPGRSRRAGVPRRVGAAVGLATKFVARSLTVRGHRPHAAFTPSGERRLWRGRVPADTLRRIGGARGGSAHDVHLAALAGALSVWSARSGVPLPRVTAVLPVDARRPDEDQTWGNRCFALPLELPVRVASETQDGPGGGDVSLRRLDHVMATTRKLRGETWRQAIQDLVRFMPGRPTEWYLRRVLSPRVTNVMATSMPLAKKGSLGETQVTGTALLPLLVPGHLFGVGLSFFGDWAEVSFVTDRALPLGELLPELWERAVAELEESSAPV</sequence>
<dbReference type="EMBL" id="CP109114">
    <property type="protein sequence ID" value="WSC11795.1"/>
    <property type="molecule type" value="Genomic_DNA"/>
</dbReference>
<keyword evidence="16" id="KW-1185">Reference proteome</keyword>
<feature type="compositionally biased region" description="Polar residues" evidence="11">
    <location>
        <begin position="1"/>
        <end position="19"/>
    </location>
</feature>
<comment type="similarity">
    <text evidence="3">Belongs to the long-chain O-acyltransferase family.</text>
</comment>
<keyword evidence="8" id="KW-0443">Lipid metabolism</keyword>
<proteinExistence type="inferred from homology"/>
<dbReference type="InterPro" id="IPR045034">
    <property type="entry name" value="O-acyltransferase_WSD1-like"/>
</dbReference>
<evidence type="ECO:0000313" key="13">
    <source>
        <dbReference type="EMBL" id="TWF90648.1"/>
    </source>
</evidence>
<dbReference type="OrthoDB" id="4671961at2"/>
<evidence type="ECO:0000256" key="7">
    <source>
        <dbReference type="ARBA" id="ARBA00022798"/>
    </source>
</evidence>
<feature type="region of interest" description="Disordered" evidence="11">
    <location>
        <begin position="1"/>
        <end position="35"/>
    </location>
</feature>
<comment type="pathway">
    <text evidence="1">Glycerolipid metabolism; triacylglycerol biosynthesis.</text>
</comment>
<dbReference type="PANTHER" id="PTHR31650:SF1">
    <property type="entry name" value="WAX ESTER SYNTHASE_DIACYLGLYCEROL ACYLTRANSFERASE 4-RELATED"/>
    <property type="match status" value="1"/>
</dbReference>
<evidence type="ECO:0000256" key="5">
    <source>
        <dbReference type="ARBA" id="ARBA00022516"/>
    </source>
</evidence>
<dbReference type="InterPro" id="IPR004255">
    <property type="entry name" value="O-acyltransferase_WSD1_N"/>
</dbReference>
<dbReference type="UniPathway" id="UPA00282"/>
<keyword evidence="7" id="KW-0319">Glycerol metabolism</keyword>
<evidence type="ECO:0000256" key="3">
    <source>
        <dbReference type="ARBA" id="ARBA00009587"/>
    </source>
</evidence>
<keyword evidence="9 13" id="KW-0012">Acyltransferase</keyword>
<dbReference type="GO" id="GO:0071731">
    <property type="term" value="P:response to nitric oxide"/>
    <property type="evidence" value="ECO:0007669"/>
    <property type="project" value="TreeGrafter"/>
</dbReference>